<evidence type="ECO:0000313" key="2">
    <source>
        <dbReference type="EMBL" id="KAF8475294.1"/>
    </source>
</evidence>
<dbReference type="InterPro" id="IPR011009">
    <property type="entry name" value="Kinase-like_dom_sf"/>
</dbReference>
<sequence length="443" mass="51278">MLRRGCLVRFGSATSSISSSLVGHLELLRFRFTSTFSNGLFCTVDEVAYVWWYDNESAIQSYGIDFVEDLPHFLVLLLCFERFTLKDWGIISEFKFSGQEADGCVLSFTPPPSTVDIEISINLTDKIRDHFGIVGRATRMLHATTQSMDPRGVYKSLEDKGLVVKVYWAEVSRAGEAEIIEKALQIAEQNDDVKGHLPDLICSHDFDEHSTKVIRKAFGIETKSHLVLRVMLFRRLYPITDLIGETFWKAFWECFRCHYHLWLGGVEHNDISVKNLMYDKLNGDCGVLNDYDLAHVRGRQRASDTECIGTMPFIALDLLYAKTWKRKVERLYRHDCESFAWVLLWICCRYDGGKQISNAPLSEFITHDFNKCAIEKFCIFSNSDLWPTTSYERFWHAAIELFKWPVRHQLKIRFREGTTEPTIGEVYEIYRNVLEVEGFKGTL</sequence>
<dbReference type="Pfam" id="PF17667">
    <property type="entry name" value="Pkinase_fungal"/>
    <property type="match status" value="2"/>
</dbReference>
<accession>A0A9P5T598</accession>
<comment type="caution">
    <text evidence="2">The sequence shown here is derived from an EMBL/GenBank/DDBJ whole genome shotgun (WGS) entry which is preliminary data.</text>
</comment>
<reference evidence="2" key="2">
    <citation type="journal article" date="2020" name="Nat. Commun.">
        <title>Large-scale genome sequencing of mycorrhizal fungi provides insights into the early evolution of symbiotic traits.</title>
        <authorList>
            <person name="Miyauchi S."/>
            <person name="Kiss E."/>
            <person name="Kuo A."/>
            <person name="Drula E."/>
            <person name="Kohler A."/>
            <person name="Sanchez-Garcia M."/>
            <person name="Morin E."/>
            <person name="Andreopoulos B."/>
            <person name="Barry K.W."/>
            <person name="Bonito G."/>
            <person name="Buee M."/>
            <person name="Carver A."/>
            <person name="Chen C."/>
            <person name="Cichocki N."/>
            <person name="Clum A."/>
            <person name="Culley D."/>
            <person name="Crous P.W."/>
            <person name="Fauchery L."/>
            <person name="Girlanda M."/>
            <person name="Hayes R.D."/>
            <person name="Keri Z."/>
            <person name="LaButti K."/>
            <person name="Lipzen A."/>
            <person name="Lombard V."/>
            <person name="Magnuson J."/>
            <person name="Maillard F."/>
            <person name="Murat C."/>
            <person name="Nolan M."/>
            <person name="Ohm R.A."/>
            <person name="Pangilinan J."/>
            <person name="Pereira M.F."/>
            <person name="Perotto S."/>
            <person name="Peter M."/>
            <person name="Pfister S."/>
            <person name="Riley R."/>
            <person name="Sitrit Y."/>
            <person name="Stielow J.B."/>
            <person name="Szollosi G."/>
            <person name="Zifcakova L."/>
            <person name="Stursova M."/>
            <person name="Spatafora J.W."/>
            <person name="Tedersoo L."/>
            <person name="Vaario L.M."/>
            <person name="Yamada A."/>
            <person name="Yan M."/>
            <person name="Wang P."/>
            <person name="Xu J."/>
            <person name="Bruns T."/>
            <person name="Baldrian P."/>
            <person name="Vilgalys R."/>
            <person name="Dunand C."/>
            <person name="Henrissat B."/>
            <person name="Grigoriev I.V."/>
            <person name="Hibbett D."/>
            <person name="Nagy L.G."/>
            <person name="Martin F.M."/>
        </authorList>
    </citation>
    <scope>NUCLEOTIDE SEQUENCE</scope>
    <source>
        <strain evidence="2">Prilba</strain>
    </source>
</reference>
<protein>
    <recommendedName>
        <fullName evidence="1">Fungal-type protein kinase domain-containing protein</fullName>
    </recommendedName>
</protein>
<organism evidence="2 3">
    <name type="scientific">Russula ochroleuca</name>
    <dbReference type="NCBI Taxonomy" id="152965"/>
    <lineage>
        <taxon>Eukaryota</taxon>
        <taxon>Fungi</taxon>
        <taxon>Dikarya</taxon>
        <taxon>Basidiomycota</taxon>
        <taxon>Agaricomycotina</taxon>
        <taxon>Agaricomycetes</taxon>
        <taxon>Russulales</taxon>
        <taxon>Russulaceae</taxon>
        <taxon>Russula</taxon>
    </lineage>
</organism>
<dbReference type="PANTHER" id="PTHR38248:SF2">
    <property type="entry name" value="FUNK1 11"/>
    <property type="match status" value="1"/>
</dbReference>
<dbReference type="EMBL" id="WHVB01000016">
    <property type="protein sequence ID" value="KAF8475294.1"/>
    <property type="molecule type" value="Genomic_DNA"/>
</dbReference>
<dbReference type="Proteomes" id="UP000759537">
    <property type="component" value="Unassembled WGS sequence"/>
</dbReference>
<dbReference type="InterPro" id="IPR040976">
    <property type="entry name" value="Pkinase_fungal"/>
</dbReference>
<evidence type="ECO:0000313" key="3">
    <source>
        <dbReference type="Proteomes" id="UP000759537"/>
    </source>
</evidence>
<keyword evidence="3" id="KW-1185">Reference proteome</keyword>
<evidence type="ECO:0000259" key="1">
    <source>
        <dbReference type="Pfam" id="PF17667"/>
    </source>
</evidence>
<dbReference type="PANTHER" id="PTHR38248">
    <property type="entry name" value="FUNK1 6"/>
    <property type="match status" value="1"/>
</dbReference>
<reference evidence="2" key="1">
    <citation type="submission" date="2019-10" db="EMBL/GenBank/DDBJ databases">
        <authorList>
            <consortium name="DOE Joint Genome Institute"/>
            <person name="Kuo A."/>
            <person name="Miyauchi S."/>
            <person name="Kiss E."/>
            <person name="Drula E."/>
            <person name="Kohler A."/>
            <person name="Sanchez-Garcia M."/>
            <person name="Andreopoulos B."/>
            <person name="Barry K.W."/>
            <person name="Bonito G."/>
            <person name="Buee M."/>
            <person name="Carver A."/>
            <person name="Chen C."/>
            <person name="Cichocki N."/>
            <person name="Clum A."/>
            <person name="Culley D."/>
            <person name="Crous P.W."/>
            <person name="Fauchery L."/>
            <person name="Girlanda M."/>
            <person name="Hayes R."/>
            <person name="Keri Z."/>
            <person name="LaButti K."/>
            <person name="Lipzen A."/>
            <person name="Lombard V."/>
            <person name="Magnuson J."/>
            <person name="Maillard F."/>
            <person name="Morin E."/>
            <person name="Murat C."/>
            <person name="Nolan M."/>
            <person name="Ohm R."/>
            <person name="Pangilinan J."/>
            <person name="Pereira M."/>
            <person name="Perotto S."/>
            <person name="Peter M."/>
            <person name="Riley R."/>
            <person name="Sitrit Y."/>
            <person name="Stielow B."/>
            <person name="Szollosi G."/>
            <person name="Zifcakova L."/>
            <person name="Stursova M."/>
            <person name="Spatafora J.W."/>
            <person name="Tedersoo L."/>
            <person name="Vaario L.-M."/>
            <person name="Yamada A."/>
            <person name="Yan M."/>
            <person name="Wang P."/>
            <person name="Xu J."/>
            <person name="Bruns T."/>
            <person name="Baldrian P."/>
            <person name="Vilgalys R."/>
            <person name="Henrissat B."/>
            <person name="Grigoriev I.V."/>
            <person name="Hibbett D."/>
            <person name="Nagy L.G."/>
            <person name="Martin F.M."/>
        </authorList>
    </citation>
    <scope>NUCLEOTIDE SEQUENCE</scope>
    <source>
        <strain evidence="2">Prilba</strain>
    </source>
</reference>
<dbReference type="Gene3D" id="1.10.510.10">
    <property type="entry name" value="Transferase(Phosphotransferase) domain 1"/>
    <property type="match status" value="1"/>
</dbReference>
<gene>
    <name evidence="2" type="ORF">DFH94DRAFT_119041</name>
</gene>
<dbReference type="OrthoDB" id="5569250at2759"/>
<name>A0A9P5T598_9AGAM</name>
<feature type="domain" description="Fungal-type protein kinase" evidence="1">
    <location>
        <begin position="47"/>
        <end position="185"/>
    </location>
</feature>
<dbReference type="SUPFAM" id="SSF56112">
    <property type="entry name" value="Protein kinase-like (PK-like)"/>
    <property type="match status" value="1"/>
</dbReference>
<feature type="domain" description="Fungal-type protein kinase" evidence="1">
    <location>
        <begin position="249"/>
        <end position="347"/>
    </location>
</feature>
<proteinExistence type="predicted"/>
<dbReference type="AlphaFoldDB" id="A0A9P5T598"/>